<dbReference type="OrthoDB" id="1753036at2"/>
<gene>
    <name evidence="1" type="ORF">BO222_09585</name>
</gene>
<sequence>MKNHKYIAKTATDSVAKQIAKLEAIGDSGVGKALLANLRRAAGRDLQKNPDIWGMVLEDLPVPEYDSPEIMPEEMAVFISMTLYAVAQQGESPVTHSMHQKDVSFGAACGQLAGSDENQQERVRAKLKRLLGAKNMDELAEQLRRMIQLIKAEDIKLDYAKLCNDLYWYQFTNGRDNVQLQWARDFTRSMKHNTEEKKEEEENNG</sequence>
<evidence type="ECO:0000313" key="2">
    <source>
        <dbReference type="Proteomes" id="UP000186341"/>
    </source>
</evidence>
<evidence type="ECO:0000313" key="1">
    <source>
        <dbReference type="EMBL" id="OLU37793.1"/>
    </source>
</evidence>
<dbReference type="Gene3D" id="1.10.520.40">
    <property type="entry name" value="CRISPR-associated protein Cse2"/>
    <property type="match status" value="1"/>
</dbReference>
<dbReference type="EMBL" id="MPJW01000189">
    <property type="protein sequence ID" value="OLU37793.1"/>
    <property type="molecule type" value="Genomic_DNA"/>
</dbReference>
<organism evidence="1 2">
    <name type="scientific">Ileibacterium valens</name>
    <dbReference type="NCBI Taxonomy" id="1862668"/>
    <lineage>
        <taxon>Bacteria</taxon>
        <taxon>Bacillati</taxon>
        <taxon>Bacillota</taxon>
        <taxon>Erysipelotrichia</taxon>
        <taxon>Erysipelotrichales</taxon>
        <taxon>Erysipelotrichaceae</taxon>
        <taxon>Ileibacterium</taxon>
    </lineage>
</organism>
<dbReference type="InterPro" id="IPR013382">
    <property type="entry name" value="CRISPR-assoc_prot_Cse2"/>
</dbReference>
<dbReference type="Pfam" id="PF09485">
    <property type="entry name" value="CRISPR_Cse2"/>
    <property type="match status" value="1"/>
</dbReference>
<accession>A0A1U7NE55</accession>
<dbReference type="Proteomes" id="UP000186341">
    <property type="component" value="Unassembled WGS sequence"/>
</dbReference>
<name>A0A1U7NE55_9FIRM</name>
<dbReference type="GeneID" id="82203410"/>
<dbReference type="CDD" id="cd09731">
    <property type="entry name" value="Cse2_I-E"/>
    <property type="match status" value="1"/>
</dbReference>
<dbReference type="RefSeq" id="WP_075820566.1">
    <property type="nucleotide sequence ID" value="NZ_CAJUTZ010000083.1"/>
</dbReference>
<dbReference type="InterPro" id="IPR038287">
    <property type="entry name" value="Cse2_sf"/>
</dbReference>
<keyword evidence="2" id="KW-1185">Reference proteome</keyword>
<protein>
    <submittedName>
        <fullName evidence="1">Type I-E CRISPR-associated protein Cse2/CasB</fullName>
    </submittedName>
</protein>
<proteinExistence type="predicted"/>
<comment type="caution">
    <text evidence="1">The sequence shown here is derived from an EMBL/GenBank/DDBJ whole genome shotgun (WGS) entry which is preliminary data.</text>
</comment>
<dbReference type="AlphaFoldDB" id="A0A1U7NE55"/>
<dbReference type="NCBIfam" id="TIGR02548">
    <property type="entry name" value="casB_cse2"/>
    <property type="match status" value="1"/>
</dbReference>
<reference evidence="1 2" key="1">
    <citation type="submission" date="2016-11" db="EMBL/GenBank/DDBJ databases">
        <title>Description of two novel members of the family Erysipelotrichaceae: Ileibacterium lipovorans gen. nov., sp. nov. and Dubosiella newyorkensis, gen. nov., sp. nov.</title>
        <authorList>
            <person name="Cox L.M."/>
            <person name="Sohn J."/>
            <person name="Tyrrell K.L."/>
            <person name="Citron D.M."/>
            <person name="Lawson P.A."/>
            <person name="Patel N.B."/>
            <person name="Iizumi T."/>
            <person name="Perez-Perez G.I."/>
            <person name="Goldstein E.J."/>
            <person name="Blaser M.J."/>
        </authorList>
    </citation>
    <scope>NUCLEOTIDE SEQUENCE [LARGE SCALE GENOMIC DNA]</scope>
    <source>
        <strain evidence="1 2">NYU-BL-A3</strain>
    </source>
</reference>